<evidence type="ECO:0000313" key="2">
    <source>
        <dbReference type="EMBL" id="ETI22646.1"/>
    </source>
</evidence>
<dbReference type="RefSeq" id="XP_008729263.1">
    <property type="nucleotide sequence ID" value="XM_008731041.1"/>
</dbReference>
<dbReference type="OrthoDB" id="2391627at2759"/>
<accession>V9D7K6</accession>
<dbReference type="PANTHER" id="PTHR28254">
    <property type="entry name" value="CYTOCHROME B-C1 COMPLEX SUBUNIT 10"/>
    <property type="match status" value="1"/>
</dbReference>
<keyword evidence="1" id="KW-1133">Transmembrane helix</keyword>
<sequence length="111" mass="12302">MIPTRALRLPAFETGYGSGRTPLRVYKPQPTYETYISPYGPKTKHIPNLMGITPGKALRLGYIASGFGVAAGVFAVFFFGEVPRVREDILSKLPVIGSYWVREVPPEDNPF</sequence>
<evidence type="ECO:0000256" key="1">
    <source>
        <dbReference type="SAM" id="Phobius"/>
    </source>
</evidence>
<name>V9D7K6_9EURO</name>
<proteinExistence type="predicted"/>
<dbReference type="AlphaFoldDB" id="V9D7K6"/>
<feature type="transmembrane region" description="Helical" evidence="1">
    <location>
        <begin position="60"/>
        <end position="80"/>
    </location>
</feature>
<dbReference type="InterPro" id="IPR019182">
    <property type="entry name" value="Cytochrome_b-c1_su10_fun"/>
</dbReference>
<dbReference type="GeneID" id="19985215"/>
<dbReference type="HOGENOM" id="CLU_152072_0_0_1"/>
<organism evidence="2 3">
    <name type="scientific">Cladophialophora carrionii CBS 160.54</name>
    <dbReference type="NCBI Taxonomy" id="1279043"/>
    <lineage>
        <taxon>Eukaryota</taxon>
        <taxon>Fungi</taxon>
        <taxon>Dikarya</taxon>
        <taxon>Ascomycota</taxon>
        <taxon>Pezizomycotina</taxon>
        <taxon>Eurotiomycetes</taxon>
        <taxon>Chaetothyriomycetidae</taxon>
        <taxon>Chaetothyriales</taxon>
        <taxon>Herpotrichiellaceae</taxon>
        <taxon>Cladophialophora</taxon>
    </lineage>
</organism>
<keyword evidence="1" id="KW-0472">Membrane</keyword>
<dbReference type="PANTHER" id="PTHR28254:SF1">
    <property type="entry name" value="CYTOCHROME B-C1 COMPLEX SUBUNIT 10, MITOCHONDRIAL"/>
    <property type="match status" value="1"/>
</dbReference>
<dbReference type="GO" id="GO:0005739">
    <property type="term" value="C:mitochondrion"/>
    <property type="evidence" value="ECO:0007669"/>
    <property type="project" value="GOC"/>
</dbReference>
<gene>
    <name evidence="2" type="ORF">G647_06722</name>
</gene>
<dbReference type="VEuPathDB" id="FungiDB:G647_06722"/>
<dbReference type="Pfam" id="PF09796">
    <property type="entry name" value="QCR10"/>
    <property type="match status" value="1"/>
</dbReference>
<protein>
    <recommendedName>
        <fullName evidence="4">Cytochrome b-c1 complex subunit 10</fullName>
    </recommendedName>
</protein>
<keyword evidence="1" id="KW-0812">Transmembrane</keyword>
<evidence type="ECO:0000313" key="3">
    <source>
        <dbReference type="Proteomes" id="UP000030678"/>
    </source>
</evidence>
<dbReference type="EMBL" id="KB822706">
    <property type="protein sequence ID" value="ETI22646.1"/>
    <property type="molecule type" value="Genomic_DNA"/>
</dbReference>
<dbReference type="GO" id="GO:0006122">
    <property type="term" value="P:mitochondrial electron transport, ubiquinol to cytochrome c"/>
    <property type="evidence" value="ECO:0007669"/>
    <property type="project" value="InterPro"/>
</dbReference>
<evidence type="ECO:0008006" key="4">
    <source>
        <dbReference type="Google" id="ProtNLM"/>
    </source>
</evidence>
<dbReference type="Proteomes" id="UP000030678">
    <property type="component" value="Unassembled WGS sequence"/>
</dbReference>
<reference evidence="2 3" key="1">
    <citation type="submission" date="2013-03" db="EMBL/GenBank/DDBJ databases">
        <title>The Genome Sequence of Cladophialophora carrionii CBS 160.54.</title>
        <authorList>
            <consortium name="The Broad Institute Genomics Platform"/>
            <person name="Cuomo C."/>
            <person name="de Hoog S."/>
            <person name="Gorbushina A."/>
            <person name="Walker B."/>
            <person name="Young S.K."/>
            <person name="Zeng Q."/>
            <person name="Gargeya S."/>
            <person name="Fitzgerald M."/>
            <person name="Haas B."/>
            <person name="Abouelleil A."/>
            <person name="Allen A.W."/>
            <person name="Alvarado L."/>
            <person name="Arachchi H.M."/>
            <person name="Berlin A.M."/>
            <person name="Chapman S.B."/>
            <person name="Gainer-Dewar J."/>
            <person name="Goldberg J."/>
            <person name="Griggs A."/>
            <person name="Gujja S."/>
            <person name="Hansen M."/>
            <person name="Howarth C."/>
            <person name="Imamovic A."/>
            <person name="Ireland A."/>
            <person name="Larimer J."/>
            <person name="McCowan C."/>
            <person name="Murphy C."/>
            <person name="Pearson M."/>
            <person name="Poon T.W."/>
            <person name="Priest M."/>
            <person name="Roberts A."/>
            <person name="Saif S."/>
            <person name="Shea T."/>
            <person name="Sisk P."/>
            <person name="Sykes S."/>
            <person name="Wortman J."/>
            <person name="Nusbaum C."/>
            <person name="Birren B."/>
        </authorList>
    </citation>
    <scope>NUCLEOTIDE SEQUENCE [LARGE SCALE GENOMIC DNA]</scope>
    <source>
        <strain evidence="2 3">CBS 160.54</strain>
    </source>
</reference>